<dbReference type="Proteomes" id="UP000002051">
    <property type="component" value="Chromosome 3"/>
</dbReference>
<evidence type="ECO:0000259" key="1">
    <source>
        <dbReference type="Pfam" id="PF02201"/>
    </source>
</evidence>
<evidence type="ECO:0000313" key="4">
    <source>
        <dbReference type="Proteomes" id="UP000002051"/>
    </source>
</evidence>
<dbReference type="HOGENOM" id="CLU_2658188_0_0_1"/>
<sequence length="76" mass="8757">MEFGPTLLTVLNIKDYFDTKKQINYMFETLNLKQDPNNKNVVNCDEKLKGILLGKPQVDLAELPALIKLHFPKEPK</sequence>
<feature type="domain" description="DM2" evidence="1">
    <location>
        <begin position="34"/>
        <end position="71"/>
    </location>
</feature>
<dbReference type="Pfam" id="PF02201">
    <property type="entry name" value="SWIB"/>
    <property type="match status" value="1"/>
</dbReference>
<gene>
    <name evidence="2" type="ordered locus">MTR_3g054160</name>
</gene>
<dbReference type="STRING" id="3880.A0A072UXW7"/>
<proteinExistence type="predicted"/>
<name>A0A072UXW7_MEDTR</name>
<dbReference type="InterPro" id="IPR003121">
    <property type="entry name" value="SWIB_MDM2_domain"/>
</dbReference>
<dbReference type="GO" id="GO:0005634">
    <property type="term" value="C:nucleus"/>
    <property type="evidence" value="ECO:0000318"/>
    <property type="project" value="GO_Central"/>
</dbReference>
<reference evidence="2 4" key="2">
    <citation type="journal article" date="2014" name="BMC Genomics">
        <title>An improved genome release (version Mt4.0) for the model legume Medicago truncatula.</title>
        <authorList>
            <person name="Tang H."/>
            <person name="Krishnakumar V."/>
            <person name="Bidwell S."/>
            <person name="Rosen B."/>
            <person name="Chan A."/>
            <person name="Zhou S."/>
            <person name="Gentzbittel L."/>
            <person name="Childs K.L."/>
            <person name="Yandell M."/>
            <person name="Gundlach H."/>
            <person name="Mayer K.F."/>
            <person name="Schwartz D.C."/>
            <person name="Town C.D."/>
        </authorList>
    </citation>
    <scope>GENOME REANNOTATION</scope>
    <source>
        <strain evidence="2">A17</strain>
        <strain evidence="3 4">cv. Jemalong A17</strain>
    </source>
</reference>
<dbReference type="EMBL" id="CM001219">
    <property type="protein sequence ID" value="KEH33923.1"/>
    <property type="molecule type" value="Genomic_DNA"/>
</dbReference>
<accession>A0A072UXW7</accession>
<dbReference type="AlphaFoldDB" id="A0A072UXW7"/>
<dbReference type="SUPFAM" id="SSF47592">
    <property type="entry name" value="SWIB/MDM2 domain"/>
    <property type="match status" value="1"/>
</dbReference>
<dbReference type="InterPro" id="IPR036885">
    <property type="entry name" value="SWIB_MDM2_dom_sf"/>
</dbReference>
<reference evidence="2 4" key="1">
    <citation type="journal article" date="2011" name="Nature">
        <title>The Medicago genome provides insight into the evolution of rhizobial symbioses.</title>
        <authorList>
            <person name="Young N.D."/>
            <person name="Debelle F."/>
            <person name="Oldroyd G.E."/>
            <person name="Geurts R."/>
            <person name="Cannon S.B."/>
            <person name="Udvardi M.K."/>
            <person name="Benedito V.A."/>
            <person name="Mayer K.F."/>
            <person name="Gouzy J."/>
            <person name="Schoof H."/>
            <person name="Van de Peer Y."/>
            <person name="Proost S."/>
            <person name="Cook D.R."/>
            <person name="Meyers B.C."/>
            <person name="Spannagl M."/>
            <person name="Cheung F."/>
            <person name="De Mita S."/>
            <person name="Krishnakumar V."/>
            <person name="Gundlach H."/>
            <person name="Zhou S."/>
            <person name="Mudge J."/>
            <person name="Bharti A.K."/>
            <person name="Murray J.D."/>
            <person name="Naoumkina M.A."/>
            <person name="Rosen B."/>
            <person name="Silverstein K.A."/>
            <person name="Tang H."/>
            <person name="Rombauts S."/>
            <person name="Zhao P.X."/>
            <person name="Zhou P."/>
            <person name="Barbe V."/>
            <person name="Bardou P."/>
            <person name="Bechner M."/>
            <person name="Bellec A."/>
            <person name="Berger A."/>
            <person name="Berges H."/>
            <person name="Bidwell S."/>
            <person name="Bisseling T."/>
            <person name="Choisne N."/>
            <person name="Couloux A."/>
            <person name="Denny R."/>
            <person name="Deshpande S."/>
            <person name="Dai X."/>
            <person name="Doyle J.J."/>
            <person name="Dudez A.M."/>
            <person name="Farmer A.D."/>
            <person name="Fouteau S."/>
            <person name="Franken C."/>
            <person name="Gibelin C."/>
            <person name="Gish J."/>
            <person name="Goldstein S."/>
            <person name="Gonzalez A.J."/>
            <person name="Green P.J."/>
            <person name="Hallab A."/>
            <person name="Hartog M."/>
            <person name="Hua A."/>
            <person name="Humphray S.J."/>
            <person name="Jeong D.H."/>
            <person name="Jing Y."/>
            <person name="Jocker A."/>
            <person name="Kenton S.M."/>
            <person name="Kim D.J."/>
            <person name="Klee K."/>
            <person name="Lai H."/>
            <person name="Lang C."/>
            <person name="Lin S."/>
            <person name="Macmil S.L."/>
            <person name="Magdelenat G."/>
            <person name="Matthews L."/>
            <person name="McCorrison J."/>
            <person name="Monaghan E.L."/>
            <person name="Mun J.H."/>
            <person name="Najar F.Z."/>
            <person name="Nicholson C."/>
            <person name="Noirot C."/>
            <person name="O'Bleness M."/>
            <person name="Paule C.R."/>
            <person name="Poulain J."/>
            <person name="Prion F."/>
            <person name="Qin B."/>
            <person name="Qu C."/>
            <person name="Retzel E.F."/>
            <person name="Riddle C."/>
            <person name="Sallet E."/>
            <person name="Samain S."/>
            <person name="Samson N."/>
            <person name="Sanders I."/>
            <person name="Saurat O."/>
            <person name="Scarpelli C."/>
            <person name="Schiex T."/>
            <person name="Segurens B."/>
            <person name="Severin A.J."/>
            <person name="Sherrier D.J."/>
            <person name="Shi R."/>
            <person name="Sims S."/>
            <person name="Singer S.R."/>
            <person name="Sinharoy S."/>
            <person name="Sterck L."/>
            <person name="Viollet A."/>
            <person name="Wang B.B."/>
            <person name="Wang K."/>
            <person name="Wang M."/>
            <person name="Wang X."/>
            <person name="Warfsmann J."/>
            <person name="Weissenbach J."/>
            <person name="White D.D."/>
            <person name="White J.D."/>
            <person name="Wiley G.B."/>
            <person name="Wincker P."/>
            <person name="Xing Y."/>
            <person name="Yang L."/>
            <person name="Yao Z."/>
            <person name="Ying F."/>
            <person name="Zhai J."/>
            <person name="Zhou L."/>
            <person name="Zuber A."/>
            <person name="Denarie J."/>
            <person name="Dixon R.A."/>
            <person name="May G.D."/>
            <person name="Schwartz D.C."/>
            <person name="Rogers J."/>
            <person name="Quetier F."/>
            <person name="Town C.D."/>
            <person name="Roe B.A."/>
        </authorList>
    </citation>
    <scope>NUCLEOTIDE SEQUENCE [LARGE SCALE GENOMIC DNA]</scope>
    <source>
        <strain evidence="2">A17</strain>
        <strain evidence="3 4">cv. Jemalong A17</strain>
    </source>
</reference>
<protein>
    <submittedName>
        <fullName evidence="2">SWIB/MDM2 domain protein</fullName>
    </submittedName>
</protein>
<keyword evidence="4" id="KW-1185">Reference proteome</keyword>
<evidence type="ECO:0000313" key="3">
    <source>
        <dbReference type="EnsemblPlants" id="KEH33923"/>
    </source>
</evidence>
<organism evidence="2 4">
    <name type="scientific">Medicago truncatula</name>
    <name type="common">Barrel medic</name>
    <name type="synonym">Medicago tribuloides</name>
    <dbReference type="NCBI Taxonomy" id="3880"/>
    <lineage>
        <taxon>Eukaryota</taxon>
        <taxon>Viridiplantae</taxon>
        <taxon>Streptophyta</taxon>
        <taxon>Embryophyta</taxon>
        <taxon>Tracheophyta</taxon>
        <taxon>Spermatophyta</taxon>
        <taxon>Magnoliopsida</taxon>
        <taxon>eudicotyledons</taxon>
        <taxon>Gunneridae</taxon>
        <taxon>Pentapetalae</taxon>
        <taxon>rosids</taxon>
        <taxon>fabids</taxon>
        <taxon>Fabales</taxon>
        <taxon>Fabaceae</taxon>
        <taxon>Papilionoideae</taxon>
        <taxon>50 kb inversion clade</taxon>
        <taxon>NPAAA clade</taxon>
        <taxon>Hologalegina</taxon>
        <taxon>IRL clade</taxon>
        <taxon>Trifolieae</taxon>
        <taxon>Medicago</taxon>
    </lineage>
</organism>
<dbReference type="Gene3D" id="1.10.245.10">
    <property type="entry name" value="SWIB/MDM2 domain"/>
    <property type="match status" value="1"/>
</dbReference>
<evidence type="ECO:0000313" key="2">
    <source>
        <dbReference type="EMBL" id="KEH33923.1"/>
    </source>
</evidence>
<reference evidence="3" key="3">
    <citation type="submission" date="2015-04" db="UniProtKB">
        <authorList>
            <consortium name="EnsemblPlants"/>
        </authorList>
    </citation>
    <scope>IDENTIFICATION</scope>
    <source>
        <strain evidence="3">cv. Jemalong A17</strain>
    </source>
</reference>
<dbReference type="EnsemblPlants" id="KEH33923">
    <property type="protein sequence ID" value="KEH33923"/>
    <property type="gene ID" value="MTR_3g054160"/>
</dbReference>